<evidence type="ECO:0000313" key="1">
    <source>
        <dbReference type="EMBL" id="JAH91030.1"/>
    </source>
</evidence>
<accession>A0A0E9WN67</accession>
<protein>
    <submittedName>
        <fullName evidence="1">Uncharacterized protein</fullName>
    </submittedName>
</protein>
<reference evidence="1" key="1">
    <citation type="submission" date="2014-11" db="EMBL/GenBank/DDBJ databases">
        <authorList>
            <person name="Amaro Gonzalez C."/>
        </authorList>
    </citation>
    <scope>NUCLEOTIDE SEQUENCE</scope>
</reference>
<proteinExistence type="predicted"/>
<sequence>MFAHDPAGDMPFTRLLGCFLMQINMNGHAQLIYEQLAFILSYILDTDKMEGLCTCHASHAGFS</sequence>
<dbReference type="AlphaFoldDB" id="A0A0E9WN67"/>
<organism evidence="1">
    <name type="scientific">Anguilla anguilla</name>
    <name type="common">European freshwater eel</name>
    <name type="synonym">Muraena anguilla</name>
    <dbReference type="NCBI Taxonomy" id="7936"/>
    <lineage>
        <taxon>Eukaryota</taxon>
        <taxon>Metazoa</taxon>
        <taxon>Chordata</taxon>
        <taxon>Craniata</taxon>
        <taxon>Vertebrata</taxon>
        <taxon>Euteleostomi</taxon>
        <taxon>Actinopterygii</taxon>
        <taxon>Neopterygii</taxon>
        <taxon>Teleostei</taxon>
        <taxon>Anguilliformes</taxon>
        <taxon>Anguillidae</taxon>
        <taxon>Anguilla</taxon>
    </lineage>
</organism>
<name>A0A0E9WN67_ANGAN</name>
<reference evidence="1" key="2">
    <citation type="journal article" date="2015" name="Fish Shellfish Immunol.">
        <title>Early steps in the European eel (Anguilla anguilla)-Vibrio vulnificus interaction in the gills: Role of the RtxA13 toxin.</title>
        <authorList>
            <person name="Callol A."/>
            <person name="Pajuelo D."/>
            <person name="Ebbesson L."/>
            <person name="Teles M."/>
            <person name="MacKenzie S."/>
            <person name="Amaro C."/>
        </authorList>
    </citation>
    <scope>NUCLEOTIDE SEQUENCE</scope>
</reference>
<dbReference type="EMBL" id="GBXM01017547">
    <property type="protein sequence ID" value="JAH91030.1"/>
    <property type="molecule type" value="Transcribed_RNA"/>
</dbReference>